<keyword evidence="2" id="KW-1185">Reference proteome</keyword>
<name>A0A841T176_9BACL</name>
<comment type="caution">
    <text evidence="1">The sequence shown here is derived from an EMBL/GenBank/DDBJ whole genome shotgun (WGS) entry which is preliminary data.</text>
</comment>
<dbReference type="EMBL" id="JACJVQ010000017">
    <property type="protein sequence ID" value="MBB6636148.1"/>
    <property type="molecule type" value="Genomic_DNA"/>
</dbReference>
<evidence type="ECO:0000313" key="2">
    <source>
        <dbReference type="Proteomes" id="UP000535838"/>
    </source>
</evidence>
<reference evidence="1 2" key="1">
    <citation type="submission" date="2020-08" db="EMBL/GenBank/DDBJ databases">
        <title>Cohnella phylogeny.</title>
        <authorList>
            <person name="Dunlap C."/>
        </authorList>
    </citation>
    <scope>NUCLEOTIDE SEQUENCE [LARGE SCALE GENOMIC DNA]</scope>
    <source>
        <strain evidence="1 2">DSM 25241</strain>
    </source>
</reference>
<protein>
    <submittedName>
        <fullName evidence="1">Uncharacterized protein</fullName>
    </submittedName>
</protein>
<proteinExistence type="predicted"/>
<accession>A0A841T176</accession>
<dbReference type="SUPFAM" id="SSF54001">
    <property type="entry name" value="Cysteine proteinases"/>
    <property type="match status" value="1"/>
</dbReference>
<dbReference type="Gene3D" id="3.90.1720.10">
    <property type="entry name" value="endopeptidase domain like (from Nostoc punctiforme)"/>
    <property type="match status" value="1"/>
</dbReference>
<evidence type="ECO:0000313" key="1">
    <source>
        <dbReference type="EMBL" id="MBB6636148.1"/>
    </source>
</evidence>
<dbReference type="AlphaFoldDB" id="A0A841T176"/>
<organism evidence="1 2">
    <name type="scientific">Cohnella thailandensis</name>
    <dbReference type="NCBI Taxonomy" id="557557"/>
    <lineage>
        <taxon>Bacteria</taxon>
        <taxon>Bacillati</taxon>
        <taxon>Bacillota</taxon>
        <taxon>Bacilli</taxon>
        <taxon>Bacillales</taxon>
        <taxon>Paenibacillaceae</taxon>
        <taxon>Cohnella</taxon>
    </lineage>
</organism>
<gene>
    <name evidence="1" type="ORF">H7B67_18660</name>
</gene>
<dbReference type="Proteomes" id="UP000535838">
    <property type="component" value="Unassembled WGS sequence"/>
</dbReference>
<dbReference type="InterPro" id="IPR038765">
    <property type="entry name" value="Papain-like_cys_pep_sf"/>
</dbReference>
<sequence>MRSNKDLYVLLTHTGTLFTTLIKNVTSAPYNHASLAMDAELNQLFSFGRKKPTNPLSAGFVEEDVYEGTFSRYPNTRCALLRLRVSDEQRDEAWRTIRSFQQNRDSYRYNLIGLFGVMVNYDLRRKNAFFCSQFVAEALNRSGLSLWNRSSALVTPDDFLRHESFELVYEGNLYDYPLLDSNRVRGMGRELAMASTAS</sequence>